<dbReference type="Gene3D" id="3.40.50.150">
    <property type="entry name" value="Vaccinia Virus protein VP39"/>
    <property type="match status" value="1"/>
</dbReference>
<keyword evidence="2" id="KW-0808">Transferase</keyword>
<dbReference type="RefSeq" id="WP_038477205.1">
    <property type="nucleotide sequence ID" value="NZ_CP003923.1"/>
</dbReference>
<dbReference type="CDD" id="cd02440">
    <property type="entry name" value="AdoMet_MTases"/>
    <property type="match status" value="1"/>
</dbReference>
<dbReference type="PANTHER" id="PTHR42912">
    <property type="entry name" value="METHYLTRANSFERASE"/>
    <property type="match status" value="1"/>
</dbReference>
<dbReference type="PANTHER" id="PTHR42912:SF93">
    <property type="entry name" value="N6-ADENOSINE-METHYLTRANSFERASE TMT1A"/>
    <property type="match status" value="1"/>
</dbReference>
<organism evidence="2 3">
    <name type="scientific">Shouchella lehensis G1</name>
    <dbReference type="NCBI Taxonomy" id="1246626"/>
    <lineage>
        <taxon>Bacteria</taxon>
        <taxon>Bacillati</taxon>
        <taxon>Bacillota</taxon>
        <taxon>Bacilli</taxon>
        <taxon>Bacillales</taxon>
        <taxon>Bacillaceae</taxon>
        <taxon>Shouchella</taxon>
    </lineage>
</organism>
<feature type="domain" description="Methyltransferase type 11" evidence="1">
    <location>
        <begin position="47"/>
        <end position="138"/>
    </location>
</feature>
<accession>A0A060LTI0</accession>
<dbReference type="GO" id="GO:0032259">
    <property type="term" value="P:methylation"/>
    <property type="evidence" value="ECO:0007669"/>
    <property type="project" value="UniProtKB-KW"/>
</dbReference>
<dbReference type="InterPro" id="IPR013216">
    <property type="entry name" value="Methyltransf_11"/>
</dbReference>
<dbReference type="AlphaFoldDB" id="A0A060LTI0"/>
<name>A0A060LTI0_9BACI</name>
<dbReference type="SUPFAM" id="SSF53335">
    <property type="entry name" value="S-adenosyl-L-methionine-dependent methyltransferases"/>
    <property type="match status" value="1"/>
</dbReference>
<reference evidence="2 3" key="1">
    <citation type="journal article" date="2014" name="Gene">
        <title>A comparative genomic analysis of the alkalitolerant soil bacterium Bacillus lehensis G1.</title>
        <authorList>
            <person name="Noor Y.M."/>
            <person name="Samsulrizal N.H."/>
            <person name="Jema'on N.A."/>
            <person name="Low K.O."/>
            <person name="Ramli A.N."/>
            <person name="Alias N.I."/>
            <person name="Damis S.I."/>
            <person name="Fuzi S.F."/>
            <person name="Isa M.N."/>
            <person name="Murad A.M."/>
            <person name="Raih M.F."/>
            <person name="Bakar F.D."/>
            <person name="Najimudin N."/>
            <person name="Mahadi N.M."/>
            <person name="Illias R.M."/>
        </authorList>
    </citation>
    <scope>NUCLEOTIDE SEQUENCE [LARGE SCALE GENOMIC DNA]</scope>
    <source>
        <strain evidence="2 3">G1</strain>
    </source>
</reference>
<dbReference type="EMBL" id="CP003923">
    <property type="protein sequence ID" value="AIC93305.1"/>
    <property type="molecule type" value="Genomic_DNA"/>
</dbReference>
<protein>
    <submittedName>
        <fullName evidence="2">Methyltransferase</fullName>
    </submittedName>
</protein>
<dbReference type="GO" id="GO:0008757">
    <property type="term" value="F:S-adenosylmethionine-dependent methyltransferase activity"/>
    <property type="evidence" value="ECO:0007669"/>
    <property type="project" value="InterPro"/>
</dbReference>
<dbReference type="PATRIC" id="fig|1246626.3.peg.695"/>
<sequence>MNTQQQLKEAYNKQAKHRDSVITDDWKTNEREGFLRVLQREKKTSLLEIGAGPGHDSLYFHQHGFHTFSTDLSPEMIAICKSKDLEAAEMSFYQLQFPDEQFDALYAFNCLLHVPKAELGEVLSELKRVIKPNGLFYLGVYGGRTSEGIWEEDVYEPKRFFSFYEHEPLQSLLSAFFSIESFNVIPSNVIGGDLAFQSIVLRKE</sequence>
<keyword evidence="3" id="KW-1185">Reference proteome</keyword>
<dbReference type="InterPro" id="IPR050508">
    <property type="entry name" value="Methyltransf_Superfamily"/>
</dbReference>
<evidence type="ECO:0000259" key="1">
    <source>
        <dbReference type="Pfam" id="PF08241"/>
    </source>
</evidence>
<proteinExistence type="predicted"/>
<evidence type="ECO:0000313" key="3">
    <source>
        <dbReference type="Proteomes" id="UP000027142"/>
    </source>
</evidence>
<dbReference type="STRING" id="1246626.BleG1_0697"/>
<dbReference type="OrthoDB" id="9804312at2"/>
<gene>
    <name evidence="2" type="ORF">BleG1_0697</name>
</gene>
<dbReference type="HOGENOM" id="CLU_057823_1_0_9"/>
<dbReference type="Proteomes" id="UP000027142">
    <property type="component" value="Chromosome"/>
</dbReference>
<dbReference type="InterPro" id="IPR029063">
    <property type="entry name" value="SAM-dependent_MTases_sf"/>
</dbReference>
<dbReference type="eggNOG" id="COG0500">
    <property type="taxonomic scope" value="Bacteria"/>
</dbReference>
<keyword evidence="2" id="KW-0489">Methyltransferase</keyword>
<evidence type="ECO:0000313" key="2">
    <source>
        <dbReference type="EMBL" id="AIC93305.1"/>
    </source>
</evidence>
<dbReference type="KEGG" id="ble:BleG1_0697"/>
<dbReference type="Pfam" id="PF08241">
    <property type="entry name" value="Methyltransf_11"/>
    <property type="match status" value="1"/>
</dbReference>